<dbReference type="GO" id="GO:0005794">
    <property type="term" value="C:Golgi apparatus"/>
    <property type="evidence" value="ECO:0007669"/>
    <property type="project" value="TreeGrafter"/>
</dbReference>
<dbReference type="GO" id="GO:0006493">
    <property type="term" value="P:protein O-linked glycosylation"/>
    <property type="evidence" value="ECO:0007669"/>
    <property type="project" value="TreeGrafter"/>
</dbReference>
<feature type="region of interest" description="Disordered" evidence="10">
    <location>
        <begin position="430"/>
        <end position="473"/>
    </location>
</feature>
<keyword evidence="5" id="KW-0812">Transmembrane</keyword>
<keyword evidence="9" id="KW-0325">Glycoprotein</keyword>
<dbReference type="InterPro" id="IPR029044">
    <property type="entry name" value="Nucleotide-diphossugar_trans"/>
</dbReference>
<keyword evidence="3" id="KW-0328">Glycosyltransferase</keyword>
<name>A0A7S3BFF1_9EUKA</name>
<gene>
    <name evidence="11" type="ORF">HERI1096_LOCUS29838</name>
</gene>
<evidence type="ECO:0000256" key="4">
    <source>
        <dbReference type="ARBA" id="ARBA00022679"/>
    </source>
</evidence>
<dbReference type="EMBL" id="HBHX01054141">
    <property type="protein sequence ID" value="CAE0133742.1"/>
    <property type="molecule type" value="Transcribed_RNA"/>
</dbReference>
<evidence type="ECO:0000256" key="6">
    <source>
        <dbReference type="ARBA" id="ARBA00022968"/>
    </source>
</evidence>
<evidence type="ECO:0000256" key="1">
    <source>
        <dbReference type="ARBA" id="ARBA00004606"/>
    </source>
</evidence>
<sequence>MTAPATEASSQAPQAGSPASHTFRVQSGQGAVMCAGGPTLFPAALIALRHLRSFHGSTLPVELVAADADELASGQQAARGRGRTLPSAVELVVLSNRLQMPANITLRGFWIKPLALASSRFLEVLLMDIDVIFFRPPELLFESSVYQRTGTLFFRDFLQLWHGPKRRQIVSEPEPFLRAFIANFSCTFAPGLNCLAAPSLLFEQLNLVRHARLSSATFHEQDSSVVLWHRERLPVATRILHRLSDPRLPWQHNLYRHMHGDKETYWLAAELARVEYAFSRWQAGIIGPSNAVHAVHKACYWEQVASTLHVRGGHLHFAPDGDELAFCNWQVLPALRIWLNSGLSHSKESMINHAVSKVVANSAVKDHLVPGSAPLSYPQGRLCLEGASRLNAMTRRVIATYIDIAIASPRSQHVPSHTRAVRARPSRIIVHSPQARVSTATHSSSKSHHDHDHDHHAVNRARAATRGDRVSHS</sequence>
<comment type="similarity">
    <text evidence="2">Belongs to the MNN1/MNT family.</text>
</comment>
<feature type="region of interest" description="Disordered" evidence="10">
    <location>
        <begin position="1"/>
        <end position="22"/>
    </location>
</feature>
<keyword evidence="8" id="KW-0472">Membrane</keyword>
<keyword evidence="4" id="KW-0808">Transferase</keyword>
<keyword evidence="6" id="KW-0735">Signal-anchor</keyword>
<dbReference type="AlphaFoldDB" id="A0A7S3BFF1"/>
<dbReference type="Pfam" id="PF11051">
    <property type="entry name" value="Mannosyl_trans3"/>
    <property type="match status" value="1"/>
</dbReference>
<dbReference type="PANTHER" id="PTHR31392:SF1">
    <property type="entry name" value="ALPHA-1,3-MANNOSYLTRANSFERASE MNN1-RELATED"/>
    <property type="match status" value="1"/>
</dbReference>
<dbReference type="GO" id="GO:0016020">
    <property type="term" value="C:membrane"/>
    <property type="evidence" value="ECO:0007669"/>
    <property type="project" value="UniProtKB-SubCell"/>
</dbReference>
<accession>A0A7S3BFF1</accession>
<organism evidence="11">
    <name type="scientific">Haptolina ericina</name>
    <dbReference type="NCBI Taxonomy" id="156174"/>
    <lineage>
        <taxon>Eukaryota</taxon>
        <taxon>Haptista</taxon>
        <taxon>Haptophyta</taxon>
        <taxon>Prymnesiophyceae</taxon>
        <taxon>Prymnesiales</taxon>
        <taxon>Prymnesiaceae</taxon>
        <taxon>Haptolina</taxon>
    </lineage>
</organism>
<dbReference type="SUPFAM" id="SSF53448">
    <property type="entry name" value="Nucleotide-diphospho-sugar transferases"/>
    <property type="match status" value="1"/>
</dbReference>
<evidence type="ECO:0000256" key="3">
    <source>
        <dbReference type="ARBA" id="ARBA00022676"/>
    </source>
</evidence>
<evidence type="ECO:0000256" key="8">
    <source>
        <dbReference type="ARBA" id="ARBA00023136"/>
    </source>
</evidence>
<dbReference type="GO" id="GO:0000033">
    <property type="term" value="F:alpha-1,3-mannosyltransferase activity"/>
    <property type="evidence" value="ECO:0007669"/>
    <property type="project" value="TreeGrafter"/>
</dbReference>
<evidence type="ECO:0000313" key="11">
    <source>
        <dbReference type="EMBL" id="CAE0133742.1"/>
    </source>
</evidence>
<evidence type="ECO:0000256" key="10">
    <source>
        <dbReference type="SAM" id="MobiDB-lite"/>
    </source>
</evidence>
<dbReference type="InterPro" id="IPR022751">
    <property type="entry name" value="Alpha_mannosyltransferase"/>
</dbReference>
<proteinExistence type="inferred from homology"/>
<protein>
    <recommendedName>
        <fullName evidence="12">Nucleotide-diphospho-sugar transferase domain-containing protein</fullName>
    </recommendedName>
</protein>
<evidence type="ECO:0008006" key="12">
    <source>
        <dbReference type="Google" id="ProtNLM"/>
    </source>
</evidence>
<evidence type="ECO:0000256" key="7">
    <source>
        <dbReference type="ARBA" id="ARBA00022989"/>
    </source>
</evidence>
<keyword evidence="7" id="KW-1133">Transmembrane helix</keyword>
<reference evidence="11" key="1">
    <citation type="submission" date="2021-01" db="EMBL/GenBank/DDBJ databases">
        <authorList>
            <person name="Corre E."/>
            <person name="Pelletier E."/>
            <person name="Niang G."/>
            <person name="Scheremetjew M."/>
            <person name="Finn R."/>
            <person name="Kale V."/>
            <person name="Holt S."/>
            <person name="Cochrane G."/>
            <person name="Meng A."/>
            <person name="Brown T."/>
            <person name="Cohen L."/>
        </authorList>
    </citation>
    <scope>NUCLEOTIDE SEQUENCE</scope>
    <source>
        <strain evidence="11">CCMP281</strain>
    </source>
</reference>
<feature type="compositionally biased region" description="Low complexity" evidence="10">
    <location>
        <begin position="8"/>
        <end position="20"/>
    </location>
</feature>
<feature type="compositionally biased region" description="Basic and acidic residues" evidence="10">
    <location>
        <begin position="447"/>
        <end position="457"/>
    </location>
</feature>
<evidence type="ECO:0000256" key="9">
    <source>
        <dbReference type="ARBA" id="ARBA00023180"/>
    </source>
</evidence>
<evidence type="ECO:0000256" key="2">
    <source>
        <dbReference type="ARBA" id="ARBA00009105"/>
    </source>
</evidence>
<evidence type="ECO:0000256" key="5">
    <source>
        <dbReference type="ARBA" id="ARBA00022692"/>
    </source>
</evidence>
<comment type="subcellular location">
    <subcellularLocation>
        <location evidence="1">Membrane</location>
        <topology evidence="1">Single-pass type II membrane protein</topology>
    </subcellularLocation>
</comment>
<dbReference type="PANTHER" id="PTHR31392">
    <property type="entry name" value="ALPHA-1,3-MANNOSYLTRANSFERASE MNN1-RELATED"/>
    <property type="match status" value="1"/>
</dbReference>